<protein>
    <submittedName>
        <fullName evidence="3">Transposase</fullName>
    </submittedName>
</protein>
<feature type="domain" description="Transposase InsH N-terminal" evidence="2">
    <location>
        <begin position="17"/>
        <end position="114"/>
    </location>
</feature>
<dbReference type="Pfam" id="PF05598">
    <property type="entry name" value="DUF772"/>
    <property type="match status" value="1"/>
</dbReference>
<dbReference type="EMBL" id="FR854074">
    <property type="protein sequence ID" value="CCA82133.1"/>
    <property type="molecule type" value="Genomic_DNA"/>
</dbReference>
<feature type="domain" description="Transposase IS4-like" evidence="1">
    <location>
        <begin position="279"/>
        <end position="346"/>
    </location>
</feature>
<sequence>MGPKAPETERDLFRQPLREQINLKHPLVRLADLIDWDRLSTAMSESFVSKRGRPATSARLIAGLLYLQHAFDLSDEEVVWQWVENPYWQVFTGETYLQTEPPIDPSSLTRWRKRLGEAGVEELLAETIDAAKRAGVIKAASVKRVIVDTTVMEKAIAHPTDSRLLERCREHLVKAAARHGLKLRQNYNREAPRLATQIGRYAHAKQYKRMKRALRTLRSRVGRVMRDVERQLDAVAVQSRTALEELIGRTKRILSQKPKDKNKLYALHAPEVECLAKGKARKPYEFGVKVSITTTHKEGLVLGARSMPGNPYDGHTLAEALEQAEILSETKPQIAIVDRGYRGVEVEGVKVYHPGLRRGITRGLRAMIRRRSAIEPAIGHMKADGKLDRNWLKGTLGDAMHAVLWSLSAFLWARRLKRRYPRACVNRSPNRIANWFMADFQSKAARTDLASTLRNASQSSLMAASSLGK</sequence>
<dbReference type="AlphaFoldDB" id="G2ZSX0"/>
<evidence type="ECO:0000259" key="2">
    <source>
        <dbReference type="Pfam" id="PF05598"/>
    </source>
</evidence>
<organism evidence="3">
    <name type="scientific">blood disease bacterium R229</name>
    <dbReference type="NCBI Taxonomy" id="741978"/>
    <lineage>
        <taxon>Bacteria</taxon>
        <taxon>Pseudomonadati</taxon>
        <taxon>Pseudomonadota</taxon>
        <taxon>Betaproteobacteria</taxon>
        <taxon>Burkholderiales</taxon>
        <taxon>Burkholderiaceae</taxon>
        <taxon>Ralstonia</taxon>
        <taxon>Ralstonia solanacearum species complex</taxon>
    </lineage>
</organism>
<dbReference type="InterPro" id="IPR008490">
    <property type="entry name" value="Transposase_InsH_N"/>
</dbReference>
<evidence type="ECO:0000259" key="1">
    <source>
        <dbReference type="Pfam" id="PF01609"/>
    </source>
</evidence>
<evidence type="ECO:0000313" key="3">
    <source>
        <dbReference type="EMBL" id="CCA82133.1"/>
    </source>
</evidence>
<dbReference type="Pfam" id="PF01609">
    <property type="entry name" value="DDE_Tnp_1"/>
    <property type="match status" value="1"/>
</dbReference>
<dbReference type="GO" id="GO:0006313">
    <property type="term" value="P:DNA transposition"/>
    <property type="evidence" value="ECO:0007669"/>
    <property type="project" value="InterPro"/>
</dbReference>
<reference evidence="3" key="2">
    <citation type="submission" date="2011-04" db="EMBL/GenBank/DDBJ databases">
        <authorList>
            <person name="Genoscope - CEA"/>
        </authorList>
    </citation>
    <scope>NUCLEOTIDE SEQUENCE</scope>
    <source>
        <strain evidence="3">R229</strain>
    </source>
</reference>
<dbReference type="NCBIfam" id="NF033578">
    <property type="entry name" value="transpos_IS5_1"/>
    <property type="match status" value="1"/>
</dbReference>
<dbReference type="PANTHER" id="PTHR33803:SF3">
    <property type="entry name" value="BLL1974 PROTEIN"/>
    <property type="match status" value="1"/>
</dbReference>
<dbReference type="GO" id="GO:0003677">
    <property type="term" value="F:DNA binding"/>
    <property type="evidence" value="ECO:0007669"/>
    <property type="project" value="InterPro"/>
</dbReference>
<dbReference type="PANTHER" id="PTHR33803">
    <property type="entry name" value="IS1478 TRANSPOSASE"/>
    <property type="match status" value="1"/>
</dbReference>
<gene>
    <name evidence="3" type="primary">tISRso8</name>
    <name evidence="3" type="ORF">BDB_180176</name>
</gene>
<accession>G2ZSX0</accession>
<proteinExistence type="predicted"/>
<dbReference type="GO" id="GO:0004803">
    <property type="term" value="F:transposase activity"/>
    <property type="evidence" value="ECO:0007669"/>
    <property type="project" value="InterPro"/>
</dbReference>
<dbReference type="InterPro" id="IPR047710">
    <property type="entry name" value="Transpos_IS5-like"/>
</dbReference>
<dbReference type="InterPro" id="IPR002559">
    <property type="entry name" value="Transposase_11"/>
</dbReference>
<reference evidence="3" key="1">
    <citation type="journal article" date="2011" name="PLoS ONE">
        <title>Ralstonia syzygii, the Blood Disease Bacterium and some Asian R. solanacearum strains form a single genomic species despite divergent lifestyles.</title>
        <authorList>
            <person name="Remenant B."/>
            <person name="de Cambiaire J.C."/>
            <person name="Cellier G."/>
            <person name="Jacobs J.M."/>
            <person name="Mangenot S."/>
            <person name="Barbe V."/>
            <person name="Lajus A."/>
            <person name="Vallenet D."/>
            <person name="Medigue C."/>
            <person name="Fegan M."/>
            <person name="Allen C."/>
            <person name="Prior P."/>
        </authorList>
    </citation>
    <scope>NUCLEOTIDE SEQUENCE</scope>
    <source>
        <strain evidence="3">R229</strain>
    </source>
</reference>
<name>G2ZSX0_9RALS</name>